<dbReference type="Proteomes" id="UP000622475">
    <property type="component" value="Unassembled WGS sequence"/>
</dbReference>
<evidence type="ECO:0000256" key="3">
    <source>
        <dbReference type="ARBA" id="ARBA00022553"/>
    </source>
</evidence>
<proteinExistence type="predicted"/>
<dbReference type="PANTHER" id="PTHR43304:SF1">
    <property type="entry name" value="PAC DOMAIN-CONTAINING PROTEIN"/>
    <property type="match status" value="1"/>
</dbReference>
<feature type="domain" description="PAC" evidence="8">
    <location>
        <begin position="202"/>
        <end position="254"/>
    </location>
</feature>
<keyword evidence="10" id="KW-1185">Reference proteome</keyword>
<dbReference type="CDD" id="cd00130">
    <property type="entry name" value="PAS"/>
    <property type="match status" value="1"/>
</dbReference>
<dbReference type="Gene3D" id="3.30.450.20">
    <property type="entry name" value="PAS domain"/>
    <property type="match status" value="2"/>
</dbReference>
<sequence>MQTELRLYKNIAPLAGLGIWEHDLVKDVIYWNDVVRVILELGEVAYPSVDEALSYYKDPVKARHLIDRAVLSGSPESADLELIGAKGTHKCVNIRIQAEYSKGKCVRIYGTIQDITAHKKLLKALEEREQRFANAFDHAPIGMALVSLTGGWIKVNTSLCELFGYAEEDFLQHTFQDFTFPADLDADLKQLQQLIAGKISTYSMEKRYYHADGRLIWALLNVSLVRNDLGEPLYFVSQIKDVTERKRNMEIIRDQNGRLLNFAHIVSHNLRSHSGNIRMLTSMIQQEEDEAEKDQMLRLLDDNAANLLETLEHLNEIVRIHAGEEKERPELPLTRELDRVLTILSPSIMASQANIIKDVPDDVKVAFDPAYLESVLVNLISNALKYRHPDRRPELIIRTIFCDGVPLLSVADNGLGIDLKLHGHKLFGMYKTFHRHPDARGMGLFLVKNQVEAMGGQIWAESQPGVGTTFFVQFNPVYV</sequence>
<protein>
    <recommendedName>
        <fullName evidence="2">histidine kinase</fullName>
        <ecNumber evidence="2">2.7.13.3</ecNumber>
    </recommendedName>
</protein>
<dbReference type="RefSeq" id="WP_194112165.1">
    <property type="nucleotide sequence ID" value="NZ_JADFFL010000005.1"/>
</dbReference>
<dbReference type="SMART" id="SM00086">
    <property type="entry name" value="PAC"/>
    <property type="match status" value="2"/>
</dbReference>
<dbReference type="Pfam" id="PF08447">
    <property type="entry name" value="PAS_3"/>
    <property type="match status" value="1"/>
</dbReference>
<feature type="domain" description="PAS" evidence="7">
    <location>
        <begin position="128"/>
        <end position="198"/>
    </location>
</feature>
<dbReference type="Pfam" id="PF02518">
    <property type="entry name" value="HATPase_c"/>
    <property type="match status" value="1"/>
</dbReference>
<gene>
    <name evidence="9" type="ORF">IRJ16_13610</name>
</gene>
<evidence type="ECO:0000259" key="6">
    <source>
        <dbReference type="PROSITE" id="PS50109"/>
    </source>
</evidence>
<comment type="catalytic activity">
    <reaction evidence="1">
        <text>ATP + protein L-histidine = ADP + protein N-phospho-L-histidine.</text>
        <dbReference type="EC" id="2.7.13.3"/>
    </reaction>
</comment>
<dbReference type="InterPro" id="IPR001610">
    <property type="entry name" value="PAC"/>
</dbReference>
<evidence type="ECO:0000313" key="9">
    <source>
        <dbReference type="EMBL" id="MBE9662925.1"/>
    </source>
</evidence>
<dbReference type="SUPFAM" id="SSF55874">
    <property type="entry name" value="ATPase domain of HSP90 chaperone/DNA topoisomerase II/histidine kinase"/>
    <property type="match status" value="1"/>
</dbReference>
<dbReference type="Gene3D" id="3.30.565.10">
    <property type="entry name" value="Histidine kinase-like ATPase, C-terminal domain"/>
    <property type="match status" value="1"/>
</dbReference>
<dbReference type="InterPro" id="IPR003594">
    <property type="entry name" value="HATPase_dom"/>
</dbReference>
<dbReference type="SUPFAM" id="SSF55785">
    <property type="entry name" value="PYP-like sensor domain (PAS domain)"/>
    <property type="match status" value="2"/>
</dbReference>
<dbReference type="EC" id="2.7.13.3" evidence="2"/>
<dbReference type="InterPro" id="IPR004358">
    <property type="entry name" value="Sig_transdc_His_kin-like_C"/>
</dbReference>
<comment type="caution">
    <text evidence="9">The sequence shown here is derived from an EMBL/GenBank/DDBJ whole genome shotgun (WGS) entry which is preliminary data.</text>
</comment>
<dbReference type="InterPro" id="IPR000700">
    <property type="entry name" value="PAS-assoc_C"/>
</dbReference>
<dbReference type="AlphaFoldDB" id="A0A929L2K4"/>
<evidence type="ECO:0000313" key="10">
    <source>
        <dbReference type="Proteomes" id="UP000622475"/>
    </source>
</evidence>
<name>A0A929L2K4_9SPHI</name>
<dbReference type="InterPro" id="IPR052162">
    <property type="entry name" value="Sensor_kinase/Photoreceptor"/>
</dbReference>
<dbReference type="GO" id="GO:0004673">
    <property type="term" value="F:protein histidine kinase activity"/>
    <property type="evidence" value="ECO:0007669"/>
    <property type="project" value="UniProtKB-EC"/>
</dbReference>
<dbReference type="InterPro" id="IPR036890">
    <property type="entry name" value="HATPase_C_sf"/>
</dbReference>
<keyword evidence="4" id="KW-0808">Transferase</keyword>
<keyword evidence="3" id="KW-0597">Phosphoprotein</keyword>
<organism evidence="9 10">
    <name type="scientific">Mucilaginibacter myungsuensis</name>
    <dbReference type="NCBI Taxonomy" id="649104"/>
    <lineage>
        <taxon>Bacteria</taxon>
        <taxon>Pseudomonadati</taxon>
        <taxon>Bacteroidota</taxon>
        <taxon>Sphingobacteriia</taxon>
        <taxon>Sphingobacteriales</taxon>
        <taxon>Sphingobacteriaceae</taxon>
        <taxon>Mucilaginibacter</taxon>
    </lineage>
</organism>
<dbReference type="InterPro" id="IPR000014">
    <property type="entry name" value="PAS"/>
</dbReference>
<dbReference type="NCBIfam" id="TIGR00229">
    <property type="entry name" value="sensory_box"/>
    <property type="match status" value="1"/>
</dbReference>
<evidence type="ECO:0000259" key="7">
    <source>
        <dbReference type="PROSITE" id="PS50112"/>
    </source>
</evidence>
<dbReference type="SMART" id="SM00387">
    <property type="entry name" value="HATPase_c"/>
    <property type="match status" value="1"/>
</dbReference>
<evidence type="ECO:0000256" key="5">
    <source>
        <dbReference type="ARBA" id="ARBA00022777"/>
    </source>
</evidence>
<dbReference type="InterPro" id="IPR013655">
    <property type="entry name" value="PAS_fold_3"/>
</dbReference>
<keyword evidence="5" id="KW-0418">Kinase</keyword>
<dbReference type="SMART" id="SM00091">
    <property type="entry name" value="PAS"/>
    <property type="match status" value="1"/>
</dbReference>
<dbReference type="PROSITE" id="PS50113">
    <property type="entry name" value="PAC"/>
    <property type="match status" value="1"/>
</dbReference>
<dbReference type="PRINTS" id="PR00344">
    <property type="entry name" value="BCTRLSENSOR"/>
</dbReference>
<dbReference type="EMBL" id="JADFFL010000005">
    <property type="protein sequence ID" value="MBE9662925.1"/>
    <property type="molecule type" value="Genomic_DNA"/>
</dbReference>
<dbReference type="InterPro" id="IPR005467">
    <property type="entry name" value="His_kinase_dom"/>
</dbReference>
<evidence type="ECO:0000256" key="1">
    <source>
        <dbReference type="ARBA" id="ARBA00000085"/>
    </source>
</evidence>
<dbReference type="InterPro" id="IPR035965">
    <property type="entry name" value="PAS-like_dom_sf"/>
</dbReference>
<evidence type="ECO:0000256" key="2">
    <source>
        <dbReference type="ARBA" id="ARBA00012438"/>
    </source>
</evidence>
<dbReference type="PROSITE" id="PS50109">
    <property type="entry name" value="HIS_KIN"/>
    <property type="match status" value="1"/>
</dbReference>
<dbReference type="PROSITE" id="PS50112">
    <property type="entry name" value="PAS"/>
    <property type="match status" value="1"/>
</dbReference>
<reference evidence="9" key="1">
    <citation type="submission" date="2020-10" db="EMBL/GenBank/DDBJ databases">
        <title>Mucilaginibacter mali sp. nov., isolated from rhizosphere soil of apple orchard.</title>
        <authorList>
            <person name="Lee J.-S."/>
            <person name="Kim H.S."/>
            <person name="Kim J.-S."/>
        </authorList>
    </citation>
    <scope>NUCLEOTIDE SEQUENCE</scope>
    <source>
        <strain evidence="9">KCTC 22746</strain>
    </source>
</reference>
<dbReference type="PANTHER" id="PTHR43304">
    <property type="entry name" value="PHYTOCHROME-LIKE PROTEIN CPH1"/>
    <property type="match status" value="1"/>
</dbReference>
<accession>A0A929L2K4</accession>
<evidence type="ECO:0000256" key="4">
    <source>
        <dbReference type="ARBA" id="ARBA00022679"/>
    </source>
</evidence>
<evidence type="ECO:0000259" key="8">
    <source>
        <dbReference type="PROSITE" id="PS50113"/>
    </source>
</evidence>
<feature type="domain" description="Histidine kinase" evidence="6">
    <location>
        <begin position="265"/>
        <end position="478"/>
    </location>
</feature>